<dbReference type="InterPro" id="IPR020945">
    <property type="entry name" value="DMSO/NO3_reduct_chaperone"/>
</dbReference>
<dbReference type="STRING" id="1095776.SAMN04515672_2566"/>
<evidence type="ECO:0000256" key="1">
    <source>
        <dbReference type="ARBA" id="ARBA00023186"/>
    </source>
</evidence>
<sequence>MNPETHVHRARLYKLASLAFDRPGDELTAALESGEFADQLVESARALESDALADHAEFVADHSPSDEAGIETLEGKYADLFGFENGGELSQYEIEYSPGTILTSTDTLADLSGFYRAFNLSTVDGARDRSDHLCLELEFCSHLALQTAYLRQTGDETGIGVLENAQADFLEDHLGRWIPRFRETVEEETEVAFYRELAGLLDELVATDADRFGTEPKVFPETPPSPTENFIGGDEEGDFRCNGCGIDNMPGQNPTMPNAPGGPGRNRDGPN</sequence>
<keyword evidence="1" id="KW-0143">Chaperone</keyword>
<dbReference type="Gene3D" id="1.10.3480.10">
    <property type="entry name" value="TorD-like"/>
    <property type="match status" value="1"/>
</dbReference>
<dbReference type="EMBL" id="FNFE01000003">
    <property type="protein sequence ID" value="SDK21885.1"/>
    <property type="molecule type" value="Genomic_DNA"/>
</dbReference>
<proteinExistence type="predicted"/>
<protein>
    <submittedName>
        <fullName evidence="3">DMSO reductase family type II enzyme chaperone</fullName>
    </submittedName>
</protein>
<keyword evidence="4" id="KW-1185">Reference proteome</keyword>
<evidence type="ECO:0000313" key="4">
    <source>
        <dbReference type="Proteomes" id="UP000198882"/>
    </source>
</evidence>
<name>A0A1G9A5N5_9EURY</name>
<dbReference type="PANTHER" id="PTHR34227">
    <property type="entry name" value="CHAPERONE PROTEIN YCDY"/>
    <property type="match status" value="1"/>
</dbReference>
<accession>A0A1G9A5N5</accession>
<dbReference type="SUPFAM" id="SSF89155">
    <property type="entry name" value="TorD-like"/>
    <property type="match status" value="1"/>
</dbReference>
<dbReference type="InterPro" id="IPR050289">
    <property type="entry name" value="TorD/DmsD_chaperones"/>
</dbReference>
<feature type="region of interest" description="Disordered" evidence="2">
    <location>
        <begin position="243"/>
        <end position="271"/>
    </location>
</feature>
<dbReference type="OrthoDB" id="320758at2157"/>
<dbReference type="RefSeq" id="WP_090306922.1">
    <property type="nucleotide sequence ID" value="NZ_FNFE01000003.1"/>
</dbReference>
<gene>
    <name evidence="3" type="ORF">SAMN04515672_2566</name>
</gene>
<dbReference type="Proteomes" id="UP000198882">
    <property type="component" value="Unassembled WGS sequence"/>
</dbReference>
<dbReference type="InterPro" id="IPR036411">
    <property type="entry name" value="TorD-like_sf"/>
</dbReference>
<reference evidence="4" key="1">
    <citation type="submission" date="2016-10" db="EMBL/GenBank/DDBJ databases">
        <authorList>
            <person name="Varghese N."/>
            <person name="Submissions S."/>
        </authorList>
    </citation>
    <scope>NUCLEOTIDE SEQUENCE [LARGE SCALE GENOMIC DNA]</scope>
    <source>
        <strain evidence="4">B4,CECT 8067,JCM 17497</strain>
    </source>
</reference>
<dbReference type="PANTHER" id="PTHR34227:SF1">
    <property type="entry name" value="DIMETHYL SULFOXIDE REDUCTASE CHAPERONE-RELATED"/>
    <property type="match status" value="1"/>
</dbReference>
<evidence type="ECO:0000256" key="2">
    <source>
        <dbReference type="SAM" id="MobiDB-lite"/>
    </source>
</evidence>
<dbReference type="AlphaFoldDB" id="A0A1G9A5N5"/>
<organism evidence="3 4">
    <name type="scientific">Natronorubrum texcoconense</name>
    <dbReference type="NCBI Taxonomy" id="1095776"/>
    <lineage>
        <taxon>Archaea</taxon>
        <taxon>Methanobacteriati</taxon>
        <taxon>Methanobacteriota</taxon>
        <taxon>Stenosarchaea group</taxon>
        <taxon>Halobacteria</taxon>
        <taxon>Halobacteriales</taxon>
        <taxon>Natrialbaceae</taxon>
        <taxon>Natronorubrum</taxon>
    </lineage>
</organism>
<evidence type="ECO:0000313" key="3">
    <source>
        <dbReference type="EMBL" id="SDK21885.1"/>
    </source>
</evidence>
<dbReference type="Pfam" id="PF02613">
    <property type="entry name" value="Nitrate_red_del"/>
    <property type="match status" value="1"/>
</dbReference>